<dbReference type="SUPFAM" id="SSF50978">
    <property type="entry name" value="WD40 repeat-like"/>
    <property type="match status" value="1"/>
</dbReference>
<comment type="caution">
    <text evidence="15">The sequence shown here is derived from an EMBL/GenBank/DDBJ whole genome shotgun (WGS) entry which is preliminary data.</text>
</comment>
<dbReference type="GO" id="GO:0016579">
    <property type="term" value="P:protein deubiquitination"/>
    <property type="evidence" value="ECO:0007669"/>
    <property type="project" value="InterPro"/>
</dbReference>
<dbReference type="InterPro" id="IPR028889">
    <property type="entry name" value="USP"/>
</dbReference>
<dbReference type="PANTHER" id="PTHR13720">
    <property type="entry name" value="WD-40 REPEAT PROTEIN"/>
    <property type="match status" value="1"/>
</dbReference>
<feature type="non-terminal residue" evidence="15">
    <location>
        <position position="1201"/>
    </location>
</feature>
<evidence type="ECO:0000256" key="6">
    <source>
        <dbReference type="ARBA" id="ARBA00022846"/>
    </source>
</evidence>
<comment type="subcellular location">
    <subcellularLocation>
        <location evidence="1">Cytoplasm</location>
        <location evidence="1">Cytoskeleton</location>
        <location evidence="1">Flagellum axoneme</location>
    </subcellularLocation>
</comment>
<evidence type="ECO:0000256" key="12">
    <source>
        <dbReference type="ARBA" id="ARBA00047117"/>
    </source>
</evidence>
<dbReference type="FunFam" id="2.130.10.10:FF:000173">
    <property type="entry name" value="Cilia- and flagella-associated protein 52"/>
    <property type="match status" value="1"/>
</dbReference>
<dbReference type="InterPro" id="IPR050630">
    <property type="entry name" value="WD_repeat_EMAP"/>
</dbReference>
<feature type="domain" description="USP" evidence="14">
    <location>
        <begin position="606"/>
        <end position="913"/>
    </location>
</feature>
<dbReference type="InterPro" id="IPR036322">
    <property type="entry name" value="WD40_repeat_dom_sf"/>
</dbReference>
<dbReference type="InterPro" id="IPR001680">
    <property type="entry name" value="WD40_rpt"/>
</dbReference>
<dbReference type="InterPro" id="IPR038765">
    <property type="entry name" value="Papain-like_cys_pep_sf"/>
</dbReference>
<dbReference type="EMBL" id="VEVO01000009">
    <property type="protein sequence ID" value="KAF0037557.1"/>
    <property type="molecule type" value="Genomic_DNA"/>
</dbReference>
<name>A0A6A4SVM5_SCOMX</name>
<dbReference type="SUPFAM" id="SSF50998">
    <property type="entry name" value="Quinoprotein alcohol dehydrogenase-like"/>
    <property type="match status" value="1"/>
</dbReference>
<feature type="repeat" description="WD" evidence="13">
    <location>
        <begin position="538"/>
        <end position="579"/>
    </location>
</feature>
<feature type="repeat" description="WD" evidence="13">
    <location>
        <begin position="454"/>
        <end position="487"/>
    </location>
</feature>
<reference evidence="15 16" key="1">
    <citation type="submission" date="2019-06" db="EMBL/GenBank/DDBJ databases">
        <title>Draft genomes of female and male turbot (Scophthalmus maximus).</title>
        <authorList>
            <person name="Xu H."/>
            <person name="Xu X.-W."/>
            <person name="Shao C."/>
            <person name="Chen S."/>
        </authorList>
    </citation>
    <scope>NUCLEOTIDE SEQUENCE [LARGE SCALE GENOMIC DNA]</scope>
    <source>
        <strain evidence="15">Ysfricsl-2016a</strain>
        <tissue evidence="15">Blood</tissue>
    </source>
</reference>
<dbReference type="SUPFAM" id="SSF54001">
    <property type="entry name" value="Cysteine proteinases"/>
    <property type="match status" value="1"/>
</dbReference>
<dbReference type="Pfam" id="PF00400">
    <property type="entry name" value="WD40"/>
    <property type="match status" value="2"/>
</dbReference>
<dbReference type="Gene3D" id="2.130.10.10">
    <property type="entry name" value="YVTN repeat-like/Quinoprotein amine dehydrogenase"/>
    <property type="match status" value="3"/>
</dbReference>
<evidence type="ECO:0000256" key="7">
    <source>
        <dbReference type="ARBA" id="ARBA00023069"/>
    </source>
</evidence>
<proteinExistence type="inferred from homology"/>
<evidence type="ECO:0000259" key="14">
    <source>
        <dbReference type="PROSITE" id="PS50235"/>
    </source>
</evidence>
<dbReference type="SMART" id="SM00320">
    <property type="entry name" value="WD40"/>
    <property type="match status" value="9"/>
</dbReference>
<dbReference type="PROSITE" id="PS50082">
    <property type="entry name" value="WD_REPEATS_2"/>
    <property type="match status" value="4"/>
</dbReference>
<dbReference type="InterPro" id="IPR019775">
    <property type="entry name" value="WD40_repeat_CS"/>
</dbReference>
<evidence type="ECO:0000256" key="4">
    <source>
        <dbReference type="ARBA" id="ARBA00022701"/>
    </source>
</evidence>
<evidence type="ECO:0000256" key="10">
    <source>
        <dbReference type="ARBA" id="ARBA00029552"/>
    </source>
</evidence>
<evidence type="ECO:0000313" key="16">
    <source>
        <dbReference type="Proteomes" id="UP000438429"/>
    </source>
</evidence>
<comment type="similarity">
    <text evidence="9">Belongs to the CFAP52 family.</text>
</comment>
<dbReference type="GO" id="GO:0005874">
    <property type="term" value="C:microtubule"/>
    <property type="evidence" value="ECO:0007669"/>
    <property type="project" value="UniProtKB-KW"/>
</dbReference>
<evidence type="ECO:0000256" key="13">
    <source>
        <dbReference type="PROSITE-ProRule" id="PRU00221"/>
    </source>
</evidence>
<dbReference type="Pfam" id="PF00443">
    <property type="entry name" value="UCH"/>
    <property type="match status" value="1"/>
</dbReference>
<dbReference type="InterPro" id="IPR001394">
    <property type="entry name" value="Peptidase_C19_UCH"/>
</dbReference>
<dbReference type="PROSITE" id="PS00678">
    <property type="entry name" value="WD_REPEATS_1"/>
    <property type="match status" value="2"/>
</dbReference>
<keyword evidence="3 13" id="KW-0853">WD repeat</keyword>
<dbReference type="PROSITE" id="PS50294">
    <property type="entry name" value="WD_REPEATS_REGION"/>
    <property type="match status" value="2"/>
</dbReference>
<dbReference type="Pfam" id="PF23409">
    <property type="entry name" value="Beta-prop_EML"/>
    <property type="match status" value="1"/>
</dbReference>
<dbReference type="InterPro" id="IPR011047">
    <property type="entry name" value="Quinoprotein_ADH-like_sf"/>
</dbReference>
<evidence type="ECO:0000313" key="15">
    <source>
        <dbReference type="EMBL" id="KAF0037557.1"/>
    </source>
</evidence>
<evidence type="ECO:0000256" key="5">
    <source>
        <dbReference type="ARBA" id="ARBA00022737"/>
    </source>
</evidence>
<dbReference type="AlphaFoldDB" id="A0A6A4SVM5"/>
<keyword evidence="2" id="KW-0963">Cytoplasm</keyword>
<dbReference type="Gene3D" id="3.90.70.10">
    <property type="entry name" value="Cysteine proteinases"/>
    <property type="match status" value="1"/>
</dbReference>
<dbReference type="GO" id="GO:0005930">
    <property type="term" value="C:axoneme"/>
    <property type="evidence" value="ECO:0007669"/>
    <property type="project" value="UniProtKB-ARBA"/>
</dbReference>
<feature type="repeat" description="WD" evidence="13">
    <location>
        <begin position="104"/>
        <end position="147"/>
    </location>
</feature>
<sequence>MDLETKGVTQLELEAAIGFNGNVFSGLKVHTDGEHLIYPLGSTVILNRIKDGKQEFLQGHTNNVSCVAISKTGSYIASGQVNAMGFKAMIIIWDYAQRTIYAQLLLHKTKVEALSFSPNDKYLVSLGGQDDGSIVVWNIETKQAICGSPASSPSAGHCLAVECSNTNDNIFVCGGSETLRVWELDLPNRKIRPTACQIGKMKRNVKCIEIEANDQFMYCGTSSGDIMKIKLKTGFLSYCGPVKAKYSLGVNVLRILKSGDLLVGSGSGTFTLCSSTNFKTLKNVQLEKGVTSIALRGEGKEFFVGTEAAQMYRLSYTDFKAELISTSHSSAVNEIAIPLGISELFATCSQDDIRLWRTDKPKELLRITVLNMTCNSLHIMADGHCIISAWNDGKIRVFAPESGQLMHIIHDADKMGVTAIAGTRDCKRIVSGGGKGQVRAWELHIRGHRLLETMKEHKATVTCIKIKSDDNECVTASCDGTCIIWDLVRFVSLNRVIANTLFRSVCYHPEEYQIITSGTDRKVAYWDVYEGSAIREVEGAQSGAINCMHISQDGTHFVTGGDDKLVKVWDYMDGTVTHVGAAHGGSITSIKERLSWCYGDKTPGVLGLKNHGNTCFMNAVVQCLSNTDLLAEYLGLEQYRADACRGGARGARGAGEEPPADRGEVTVQLASLVRALWTLEYTPQLSVEFKLSKVRCLYFLTFHFLGRNHNDDVLSIRPTAKTHSQSIVAKYGSQFRGNSQHDALEFLLWLLDRVHEDASSSTNNNNGSSSSSSSYKTKADAKVSAVFSKYDDDWQNYQTRKYLVRNMAQTKRTHTSTLLSESGIDFPVFTEDQVRWRSLPAPVPPARISLEVDTVLCRNTSRLSTAFRQYKSPHWSVVWLTLSAPTVLSLSPASLIRLSLPLTPPRSLQYQTLSHPSYSPFQLGIIVTGCLFHFSAPVGVFLCKTNSEEHPATVALRPCSPQHIESRSSLTCPHCLKQSNTFDPFSCISLPIPLRQTRAMCVTLVFSTKGQRYLRVGLALPLFGTLSCLRAMVAEEGNITPDQVILSELYSTGFQRSFSDEDDLTTIADSDVVYAFQAPPLFSRGGSAPHSVYSRLTVQFLSYVITLGYHHSLPSSPYSSAAGPDGQRLPPSGTLSSEYLNQGGSGKLLLLICNTAGSGQQAVRFGPPFLMREDRSISWEQLQQSILSKLYYLMLNGSQAQ</sequence>
<comment type="function">
    <text evidence="11">Microtubule inner protein (MIP) part of the dynein-decorated doublet microtubules (DMTs) in cilia axoneme. Important for proper ciliary and flagellar beating. May act in cooperation with CFAP45 and axonemal dynein subunit DNAH11. May play a role in cell growth and/or survival.</text>
</comment>
<keyword evidence="8" id="KW-0966">Cell projection</keyword>
<keyword evidence="6" id="KW-0282">Flagellum</keyword>
<evidence type="ECO:0000256" key="8">
    <source>
        <dbReference type="ARBA" id="ARBA00023273"/>
    </source>
</evidence>
<dbReference type="GO" id="GO:0004843">
    <property type="term" value="F:cysteine-type deubiquitinase activity"/>
    <property type="evidence" value="ECO:0007669"/>
    <property type="project" value="InterPro"/>
</dbReference>
<dbReference type="InterPro" id="IPR055439">
    <property type="entry name" value="Beta-prop_EML_1st"/>
</dbReference>
<keyword evidence="4" id="KW-0493">Microtubule</keyword>
<dbReference type="InterPro" id="IPR018200">
    <property type="entry name" value="USP_CS"/>
</dbReference>
<keyword evidence="5" id="KW-0677">Repeat</keyword>
<organism evidence="15 16">
    <name type="scientific">Scophthalmus maximus</name>
    <name type="common">Turbot</name>
    <name type="synonym">Psetta maxima</name>
    <dbReference type="NCBI Taxonomy" id="52904"/>
    <lineage>
        <taxon>Eukaryota</taxon>
        <taxon>Metazoa</taxon>
        <taxon>Chordata</taxon>
        <taxon>Craniata</taxon>
        <taxon>Vertebrata</taxon>
        <taxon>Euteleostomi</taxon>
        <taxon>Actinopterygii</taxon>
        <taxon>Neopterygii</taxon>
        <taxon>Teleostei</taxon>
        <taxon>Neoteleostei</taxon>
        <taxon>Acanthomorphata</taxon>
        <taxon>Carangaria</taxon>
        <taxon>Pleuronectiformes</taxon>
        <taxon>Pleuronectoidei</taxon>
        <taxon>Scophthalmidae</taxon>
        <taxon>Scophthalmus</taxon>
    </lineage>
</organism>
<dbReference type="PROSITE" id="PS00972">
    <property type="entry name" value="USP_1"/>
    <property type="match status" value="1"/>
</dbReference>
<protein>
    <recommendedName>
        <fullName evidence="10">Cilia- and flagella-associated protein 52</fullName>
    </recommendedName>
</protein>
<evidence type="ECO:0000256" key="2">
    <source>
        <dbReference type="ARBA" id="ARBA00022490"/>
    </source>
</evidence>
<dbReference type="PROSITE" id="PS50235">
    <property type="entry name" value="USP_3"/>
    <property type="match status" value="1"/>
</dbReference>
<evidence type="ECO:0000256" key="9">
    <source>
        <dbReference type="ARBA" id="ARBA00029456"/>
    </source>
</evidence>
<evidence type="ECO:0000256" key="11">
    <source>
        <dbReference type="ARBA" id="ARBA00046056"/>
    </source>
</evidence>
<dbReference type="Proteomes" id="UP000438429">
    <property type="component" value="Unassembled WGS sequence"/>
</dbReference>
<dbReference type="PANTHER" id="PTHR13720:SF14">
    <property type="entry name" value="CILIA- AND FLAGELLA-ASSOCIATED PROTEIN 52"/>
    <property type="match status" value="1"/>
</dbReference>
<feature type="repeat" description="WD" evidence="13">
    <location>
        <begin position="504"/>
        <end position="536"/>
    </location>
</feature>
<keyword evidence="7" id="KW-0969">Cilium</keyword>
<evidence type="ECO:0000256" key="1">
    <source>
        <dbReference type="ARBA" id="ARBA00004611"/>
    </source>
</evidence>
<accession>A0A6A4SVM5</accession>
<gene>
    <name evidence="15" type="ORF">F2P81_010431</name>
</gene>
<evidence type="ECO:0000256" key="3">
    <source>
        <dbReference type="ARBA" id="ARBA00022574"/>
    </source>
</evidence>
<comment type="subunit">
    <text evidence="12">Microtubule inner protein component of sperm flagellar doublet microtubules. Interacts with BRCA2. Interacts with the CCT chaperonin complex. Interacts with HSP70. Interacts with AK8. Interacts with CFAP45. Interacts with DNAI1. Interacts with IQDC.</text>
</comment>
<dbReference type="InterPro" id="IPR015943">
    <property type="entry name" value="WD40/YVTN_repeat-like_dom_sf"/>
</dbReference>
<dbReference type="FunFam" id="2.130.10.10:FF:001320">
    <property type="entry name" value="Predicted protein"/>
    <property type="match status" value="1"/>
</dbReference>